<feature type="compositionally biased region" description="Basic and acidic residues" evidence="14">
    <location>
        <begin position="31"/>
        <end position="40"/>
    </location>
</feature>
<evidence type="ECO:0000256" key="5">
    <source>
        <dbReference type="ARBA" id="ARBA00011738"/>
    </source>
</evidence>
<comment type="pathway">
    <text evidence="2">Cofactor biosynthesis; biotin biosynthesis.</text>
</comment>
<protein>
    <recommendedName>
        <fullName evidence="6">8-amino-7-oxononanoate synthase</fullName>
        <ecNumber evidence="6">2.3.1.47</ecNumber>
    </recommendedName>
    <alternativeName>
        <fullName evidence="10">7-keto-8-amino-pelargonic acid synthase</fullName>
    </alternativeName>
    <alternativeName>
        <fullName evidence="11">8-amino-7-ketopelargonate synthase</fullName>
    </alternativeName>
</protein>
<dbReference type="EC" id="2.3.1.47" evidence="6"/>
<dbReference type="InterPro" id="IPR050087">
    <property type="entry name" value="AON_synthase_class-II"/>
</dbReference>
<feature type="region of interest" description="Disordered" evidence="14">
    <location>
        <begin position="22"/>
        <end position="109"/>
    </location>
</feature>
<accession>A0A2V1ITE2</accession>
<dbReference type="PROSITE" id="PS00599">
    <property type="entry name" value="AA_TRANSFER_CLASS_2"/>
    <property type="match status" value="1"/>
</dbReference>
<dbReference type="SUPFAM" id="SSF53383">
    <property type="entry name" value="PLP-dependent transferases"/>
    <property type="match status" value="1"/>
</dbReference>
<evidence type="ECO:0000313" key="16">
    <source>
        <dbReference type="EMBL" id="PWB04220.1"/>
    </source>
</evidence>
<evidence type="ECO:0000256" key="6">
    <source>
        <dbReference type="ARBA" id="ARBA00013187"/>
    </source>
</evidence>
<evidence type="ECO:0000256" key="3">
    <source>
        <dbReference type="ARBA" id="ARBA00005189"/>
    </source>
</evidence>
<dbReference type="AlphaFoldDB" id="A0A2V1ITE2"/>
<keyword evidence="7" id="KW-0808">Transferase</keyword>
<evidence type="ECO:0000256" key="13">
    <source>
        <dbReference type="RuleBase" id="RU003693"/>
    </source>
</evidence>
<evidence type="ECO:0000259" key="15">
    <source>
        <dbReference type="Pfam" id="PF00155"/>
    </source>
</evidence>
<keyword evidence="17" id="KW-1185">Reference proteome</keyword>
<gene>
    <name evidence="16" type="ORF">C5O23_01285</name>
</gene>
<comment type="pathway">
    <text evidence="3">Lipid metabolism.</text>
</comment>
<dbReference type="InterPro" id="IPR004839">
    <property type="entry name" value="Aminotransferase_I/II_large"/>
</dbReference>
<dbReference type="PANTHER" id="PTHR13693">
    <property type="entry name" value="CLASS II AMINOTRANSFERASE/8-AMINO-7-OXONONANOATE SYNTHASE"/>
    <property type="match status" value="1"/>
</dbReference>
<keyword evidence="9 13" id="KW-0663">Pyridoxal phosphate</keyword>
<evidence type="ECO:0000256" key="11">
    <source>
        <dbReference type="ARBA" id="ARBA00033381"/>
    </source>
</evidence>
<dbReference type="GO" id="GO:0030170">
    <property type="term" value="F:pyridoxal phosphate binding"/>
    <property type="evidence" value="ECO:0007669"/>
    <property type="project" value="InterPro"/>
</dbReference>
<evidence type="ECO:0000256" key="1">
    <source>
        <dbReference type="ARBA" id="ARBA00001933"/>
    </source>
</evidence>
<evidence type="ECO:0000256" key="8">
    <source>
        <dbReference type="ARBA" id="ARBA00022756"/>
    </source>
</evidence>
<evidence type="ECO:0000256" key="2">
    <source>
        <dbReference type="ARBA" id="ARBA00004746"/>
    </source>
</evidence>
<dbReference type="EMBL" id="PUEC01000002">
    <property type="protein sequence ID" value="PWB04220.1"/>
    <property type="molecule type" value="Genomic_DNA"/>
</dbReference>
<dbReference type="InterPro" id="IPR015421">
    <property type="entry name" value="PyrdxlP-dep_Trfase_major"/>
</dbReference>
<evidence type="ECO:0000256" key="4">
    <source>
        <dbReference type="ARBA" id="ARBA00010008"/>
    </source>
</evidence>
<evidence type="ECO:0000313" key="17">
    <source>
        <dbReference type="Proteomes" id="UP000244905"/>
    </source>
</evidence>
<comment type="cofactor">
    <cofactor evidence="1 13">
        <name>pyridoxal 5'-phosphate</name>
        <dbReference type="ChEBI" id="CHEBI:597326"/>
    </cofactor>
</comment>
<evidence type="ECO:0000256" key="14">
    <source>
        <dbReference type="SAM" id="MobiDB-lite"/>
    </source>
</evidence>
<sequence>MYRQRPDRRLYDHERRDDIARSGRHHLARRGRCDDARPDIHGQPSGLRCGRGLAETAAQPEHGSSHQPYRNPHAATSDSRRQSARCQRCQSARRNRRDRDGRAGQRGRIPEALRGARHLGETLRPQCLHNATLYYIRLRPAAPDRADDRVHKVKKYADILDSLRLGGNLRTIPEECVAEAVTDFSSNDYLGLAARPEVQEEFFADPQRRRIPMTSSASRLLSARQREYDALERRLGELYCRPCLLMNSGYHANTGMIAALADSRTLIVADKLVHASIIDGIVLSKAPFERFRHNDLGHLERILAKAAGKYESVLIVAESVYSMDGDRADISGLAALRRRTPGAMLYIDEAHAVGAEGPGGLGLCRASECYADVDVIVGTFGKAFASMGAFCAVSPVVRDYLVNRSRSLIFSTALPPITAEWTRFLLEKILLMDSERDHLRQLGHRLRESLQPLSPDFTITPSHIQPLVLGSAEKAVSFSRRLLDAGLKVLPIRTPTVPPGTERLRISLSAAMTTADIDRLANEISRISAD</sequence>
<dbReference type="InterPro" id="IPR001917">
    <property type="entry name" value="Aminotrans_II_pyridoxalP_BS"/>
</dbReference>
<reference evidence="17" key="1">
    <citation type="submission" date="2018-02" db="EMBL/GenBank/DDBJ databases">
        <authorList>
            <person name="Clavel T."/>
            <person name="Strowig T."/>
        </authorList>
    </citation>
    <scope>NUCLEOTIDE SEQUENCE [LARGE SCALE GENOMIC DNA]</scope>
    <source>
        <strain evidence="17">DSM 103720</strain>
    </source>
</reference>
<dbReference type="Proteomes" id="UP000244905">
    <property type="component" value="Unassembled WGS sequence"/>
</dbReference>
<comment type="caution">
    <text evidence="16">The sequence shown here is derived from an EMBL/GenBank/DDBJ whole genome shotgun (WGS) entry which is preliminary data.</text>
</comment>
<dbReference type="GO" id="GO:0009102">
    <property type="term" value="P:biotin biosynthetic process"/>
    <property type="evidence" value="ECO:0007669"/>
    <property type="project" value="UniProtKB-KW"/>
</dbReference>
<evidence type="ECO:0000256" key="10">
    <source>
        <dbReference type="ARBA" id="ARBA00032610"/>
    </source>
</evidence>
<proteinExistence type="inferred from homology"/>
<name>A0A2V1ITE2_9BACT</name>
<dbReference type="InterPro" id="IPR015422">
    <property type="entry name" value="PyrdxlP-dep_Trfase_small"/>
</dbReference>
<organism evidence="16 17">
    <name type="scientific">Duncaniella muris</name>
    <dbReference type="NCBI Taxonomy" id="2094150"/>
    <lineage>
        <taxon>Bacteria</taxon>
        <taxon>Pseudomonadati</taxon>
        <taxon>Bacteroidota</taxon>
        <taxon>Bacteroidia</taxon>
        <taxon>Bacteroidales</taxon>
        <taxon>Muribaculaceae</taxon>
        <taxon>Duncaniella</taxon>
    </lineage>
</organism>
<feature type="domain" description="Aminotransferase class I/classII large" evidence="15">
    <location>
        <begin position="181"/>
        <end position="524"/>
    </location>
</feature>
<dbReference type="PANTHER" id="PTHR13693:SF100">
    <property type="entry name" value="8-AMINO-7-OXONONANOATE SYNTHASE"/>
    <property type="match status" value="1"/>
</dbReference>
<feature type="compositionally biased region" description="Basic and acidic residues" evidence="14">
    <location>
        <begin position="97"/>
        <end position="109"/>
    </location>
</feature>
<dbReference type="Gene3D" id="3.40.640.10">
    <property type="entry name" value="Type I PLP-dependent aspartate aminotransferase-like (Major domain)"/>
    <property type="match status" value="1"/>
</dbReference>
<comment type="catalytic activity">
    <reaction evidence="12">
        <text>6-carboxyhexanoyl-[ACP] + L-alanine + H(+) = (8S)-8-amino-7-oxononanoate + holo-[ACP] + CO2</text>
        <dbReference type="Rhea" id="RHEA:42288"/>
        <dbReference type="Rhea" id="RHEA-COMP:9685"/>
        <dbReference type="Rhea" id="RHEA-COMP:9955"/>
        <dbReference type="ChEBI" id="CHEBI:15378"/>
        <dbReference type="ChEBI" id="CHEBI:16526"/>
        <dbReference type="ChEBI" id="CHEBI:57972"/>
        <dbReference type="ChEBI" id="CHEBI:64479"/>
        <dbReference type="ChEBI" id="CHEBI:78846"/>
        <dbReference type="ChEBI" id="CHEBI:149468"/>
        <dbReference type="EC" id="2.3.1.47"/>
    </reaction>
</comment>
<evidence type="ECO:0000256" key="12">
    <source>
        <dbReference type="ARBA" id="ARBA00047715"/>
    </source>
</evidence>
<dbReference type="Pfam" id="PF00155">
    <property type="entry name" value="Aminotran_1_2"/>
    <property type="match status" value="1"/>
</dbReference>
<evidence type="ECO:0000256" key="9">
    <source>
        <dbReference type="ARBA" id="ARBA00022898"/>
    </source>
</evidence>
<evidence type="ECO:0000256" key="7">
    <source>
        <dbReference type="ARBA" id="ARBA00022679"/>
    </source>
</evidence>
<keyword evidence="8" id="KW-0093">Biotin biosynthesis</keyword>
<dbReference type="InterPro" id="IPR015424">
    <property type="entry name" value="PyrdxlP-dep_Trfase"/>
</dbReference>
<comment type="similarity">
    <text evidence="4">Belongs to the class-II pyridoxal-phosphate-dependent aminotransferase family. BioF subfamily.</text>
</comment>
<dbReference type="GO" id="GO:0008710">
    <property type="term" value="F:8-amino-7-oxononanoate synthase activity"/>
    <property type="evidence" value="ECO:0007669"/>
    <property type="project" value="UniProtKB-EC"/>
</dbReference>
<comment type="subunit">
    <text evidence="5">Homodimer.</text>
</comment>
<dbReference type="Gene3D" id="3.90.1150.10">
    <property type="entry name" value="Aspartate Aminotransferase, domain 1"/>
    <property type="match status" value="1"/>
</dbReference>